<organism evidence="1 2">
    <name type="scientific">Aspergillus pseudoustus</name>
    <dbReference type="NCBI Taxonomy" id="1810923"/>
    <lineage>
        <taxon>Eukaryota</taxon>
        <taxon>Fungi</taxon>
        <taxon>Dikarya</taxon>
        <taxon>Ascomycota</taxon>
        <taxon>Pezizomycotina</taxon>
        <taxon>Eurotiomycetes</taxon>
        <taxon>Eurotiomycetidae</taxon>
        <taxon>Eurotiales</taxon>
        <taxon>Aspergillaceae</taxon>
        <taxon>Aspergillus</taxon>
        <taxon>Aspergillus subgen. Nidulantes</taxon>
    </lineage>
</organism>
<evidence type="ECO:0000313" key="2">
    <source>
        <dbReference type="Proteomes" id="UP001610446"/>
    </source>
</evidence>
<evidence type="ECO:0000313" key="1">
    <source>
        <dbReference type="EMBL" id="KAL2846703.1"/>
    </source>
</evidence>
<keyword evidence="2" id="KW-1185">Reference proteome</keyword>
<sequence>MSLPAPCKAISCREGDGARRGGWADALTFSLGVYALGFLRPEQSAWAVDPFVGHLLGHHNRAVLLRQPHFAANTRLLSAAIVNLL</sequence>
<proteinExistence type="predicted"/>
<gene>
    <name evidence="1" type="ORF">BJY01DRAFT_213186</name>
</gene>
<dbReference type="EMBL" id="JBFXLU010000061">
    <property type="protein sequence ID" value="KAL2846703.1"/>
    <property type="molecule type" value="Genomic_DNA"/>
</dbReference>
<reference evidence="1 2" key="1">
    <citation type="submission" date="2024-07" db="EMBL/GenBank/DDBJ databases">
        <title>Section-level genome sequencing and comparative genomics of Aspergillus sections Usti and Cavernicolus.</title>
        <authorList>
            <consortium name="Lawrence Berkeley National Laboratory"/>
            <person name="Nybo J.L."/>
            <person name="Vesth T.C."/>
            <person name="Theobald S."/>
            <person name="Frisvad J.C."/>
            <person name="Larsen T.O."/>
            <person name="Kjaerboelling I."/>
            <person name="Rothschild-Mancinelli K."/>
            <person name="Lyhne E.K."/>
            <person name="Kogle M.E."/>
            <person name="Barry K."/>
            <person name="Clum A."/>
            <person name="Na H."/>
            <person name="Ledsgaard L."/>
            <person name="Lin J."/>
            <person name="Lipzen A."/>
            <person name="Kuo A."/>
            <person name="Riley R."/>
            <person name="Mondo S."/>
            <person name="Labutti K."/>
            <person name="Haridas S."/>
            <person name="Pangalinan J."/>
            <person name="Salamov A.A."/>
            <person name="Simmons B.A."/>
            <person name="Magnuson J.K."/>
            <person name="Chen J."/>
            <person name="Drula E."/>
            <person name="Henrissat B."/>
            <person name="Wiebenga A."/>
            <person name="Lubbers R.J."/>
            <person name="Gomes A.C."/>
            <person name="Makela M.R."/>
            <person name="Stajich J."/>
            <person name="Grigoriev I.V."/>
            <person name="Mortensen U.H."/>
            <person name="De Vries R.P."/>
            <person name="Baker S.E."/>
            <person name="Andersen M.R."/>
        </authorList>
    </citation>
    <scope>NUCLEOTIDE SEQUENCE [LARGE SCALE GENOMIC DNA]</scope>
    <source>
        <strain evidence="1 2">CBS 123904</strain>
    </source>
</reference>
<comment type="caution">
    <text evidence="1">The sequence shown here is derived from an EMBL/GenBank/DDBJ whole genome shotgun (WGS) entry which is preliminary data.</text>
</comment>
<accession>A0ABR4K675</accession>
<dbReference type="Proteomes" id="UP001610446">
    <property type="component" value="Unassembled WGS sequence"/>
</dbReference>
<protein>
    <submittedName>
        <fullName evidence="1">Uncharacterized protein</fullName>
    </submittedName>
</protein>
<name>A0ABR4K675_9EURO</name>